<evidence type="ECO:0000313" key="3">
    <source>
        <dbReference type="Proteomes" id="UP001589818"/>
    </source>
</evidence>
<gene>
    <name evidence="2" type="ORF">ACFFJ8_18365</name>
</gene>
<reference evidence="2 3" key="1">
    <citation type="submission" date="2024-09" db="EMBL/GenBank/DDBJ databases">
        <authorList>
            <person name="Sun Q."/>
            <person name="Mori K."/>
        </authorList>
    </citation>
    <scope>NUCLEOTIDE SEQUENCE [LARGE SCALE GENOMIC DNA]</scope>
    <source>
        <strain evidence="2 3">CCM 4839</strain>
    </source>
</reference>
<dbReference type="PANTHER" id="PTHR43471">
    <property type="entry name" value="ABC TRANSPORTER PERMEASE"/>
    <property type="match status" value="1"/>
</dbReference>
<dbReference type="Proteomes" id="UP001589818">
    <property type="component" value="Unassembled WGS sequence"/>
</dbReference>
<keyword evidence="3" id="KW-1185">Reference proteome</keyword>
<protein>
    <submittedName>
        <fullName evidence="2">ABC transporter permease</fullName>
    </submittedName>
</protein>
<keyword evidence="1" id="KW-0472">Membrane</keyword>
<accession>A0ABV6JCZ1</accession>
<feature type="transmembrane region" description="Helical" evidence="1">
    <location>
        <begin position="76"/>
        <end position="98"/>
    </location>
</feature>
<comment type="caution">
    <text evidence="2">The sequence shown here is derived from an EMBL/GenBank/DDBJ whole genome shotgun (WGS) entry which is preliminary data.</text>
</comment>
<feature type="transmembrane region" description="Helical" evidence="1">
    <location>
        <begin position="153"/>
        <end position="174"/>
    </location>
</feature>
<dbReference type="Pfam" id="PF12679">
    <property type="entry name" value="ABC2_membrane_2"/>
    <property type="match status" value="1"/>
</dbReference>
<sequence length="260" mass="27660">MTQWFVLYCREWLELVRSYKLIWVPIVFILLGASQPITTYFLPEILASAGNLPEGTTFEFPVPTAVEVLAQTLGQFGTLGVLVVALSSMGAISGERVSGTASMILVKPVSYGAFVTSKWAAMLTLSTISFAMGYGAAWYYTMALFEAVGWREVGGSLLLFALWLGFVGTLTILFSSLLRSAAAAAFSALAVSVLLSLSASMLPNAFAWSPGNLSKLAASFVMNHTAEGLWLVVLVTFCAMAAALTASAAVLRKRPSLDAA</sequence>
<evidence type="ECO:0000313" key="2">
    <source>
        <dbReference type="EMBL" id="MFC0393329.1"/>
    </source>
</evidence>
<keyword evidence="1" id="KW-0812">Transmembrane</keyword>
<feature type="transmembrane region" description="Helical" evidence="1">
    <location>
        <begin position="21"/>
        <end position="42"/>
    </location>
</feature>
<feature type="transmembrane region" description="Helical" evidence="1">
    <location>
        <begin position="181"/>
        <end position="208"/>
    </location>
</feature>
<dbReference type="EMBL" id="JBHLVF010000033">
    <property type="protein sequence ID" value="MFC0393329.1"/>
    <property type="molecule type" value="Genomic_DNA"/>
</dbReference>
<name>A0ABV6JCZ1_9BACL</name>
<feature type="transmembrane region" description="Helical" evidence="1">
    <location>
        <begin position="119"/>
        <end position="141"/>
    </location>
</feature>
<proteinExistence type="predicted"/>
<evidence type="ECO:0000256" key="1">
    <source>
        <dbReference type="SAM" id="Phobius"/>
    </source>
</evidence>
<dbReference type="RefSeq" id="WP_204821598.1">
    <property type="nucleotide sequence ID" value="NZ_JANHOF010000014.1"/>
</dbReference>
<organism evidence="2 3">
    <name type="scientific">Paenibacillus mendelii</name>
    <dbReference type="NCBI Taxonomy" id="206163"/>
    <lineage>
        <taxon>Bacteria</taxon>
        <taxon>Bacillati</taxon>
        <taxon>Bacillota</taxon>
        <taxon>Bacilli</taxon>
        <taxon>Bacillales</taxon>
        <taxon>Paenibacillaceae</taxon>
        <taxon>Paenibacillus</taxon>
    </lineage>
</organism>
<feature type="transmembrane region" description="Helical" evidence="1">
    <location>
        <begin position="228"/>
        <end position="251"/>
    </location>
</feature>
<keyword evidence="1" id="KW-1133">Transmembrane helix</keyword>